<dbReference type="EMBL" id="CP015772">
    <property type="protein sequence ID" value="ANH80753.1"/>
    <property type="molecule type" value="Genomic_DNA"/>
</dbReference>
<protein>
    <submittedName>
        <fullName evidence="1">Uncharacterized protein</fullName>
    </submittedName>
</protein>
<reference evidence="1 2" key="1">
    <citation type="submission" date="2016-05" db="EMBL/GenBank/DDBJ databases">
        <title>Niabella ginsenosidivorans BS26 whole genome sequencing.</title>
        <authorList>
            <person name="Im W.T."/>
            <person name="Siddiqi M.Z."/>
        </authorList>
    </citation>
    <scope>NUCLEOTIDE SEQUENCE [LARGE SCALE GENOMIC DNA]</scope>
    <source>
        <strain evidence="1 2">BS26</strain>
    </source>
</reference>
<proteinExistence type="predicted"/>
<accession>A0A1A9HZQ6</accession>
<name>A0A1A9HZQ6_9BACT</name>
<dbReference type="AlphaFoldDB" id="A0A1A9HZQ6"/>
<evidence type="ECO:0000313" key="2">
    <source>
        <dbReference type="Proteomes" id="UP000077667"/>
    </source>
</evidence>
<dbReference type="KEGG" id="nia:A8C56_06965"/>
<keyword evidence="2" id="KW-1185">Reference proteome</keyword>
<organism evidence="1 2">
    <name type="scientific">Niabella ginsenosidivorans</name>
    <dbReference type="NCBI Taxonomy" id="1176587"/>
    <lineage>
        <taxon>Bacteria</taxon>
        <taxon>Pseudomonadati</taxon>
        <taxon>Bacteroidota</taxon>
        <taxon>Chitinophagia</taxon>
        <taxon>Chitinophagales</taxon>
        <taxon>Chitinophagaceae</taxon>
        <taxon>Niabella</taxon>
    </lineage>
</organism>
<gene>
    <name evidence="1" type="ORF">A8C56_06965</name>
</gene>
<evidence type="ECO:0000313" key="1">
    <source>
        <dbReference type="EMBL" id="ANH80753.1"/>
    </source>
</evidence>
<sequence>MVKNLANKIFTDLENNLLYKMLRSTTRYYQKRYQKQCLQKDYRSVRNRLAFVVNQTLFTLLICQ</sequence>
<dbReference type="Proteomes" id="UP000077667">
    <property type="component" value="Chromosome"/>
</dbReference>